<sequence length="146" mass="16732">MEIKVEGKDDNVRGSDVKTCDVSYLHKDTLKKNLLVTSNDLDSLYHIISPNLENSDINSLLEQRLNANQDANIVEQMFKIQIAIFCKNGPFSVDNEELRNELTEIKESISEQFSDDLSKSIDVISKWSENDQNKKKFLDFVLNSCE</sequence>
<organism evidence="1">
    <name type="scientific">Candidatus Nitrosarchaeum limnium SFB1</name>
    <dbReference type="NCBI Taxonomy" id="886738"/>
    <lineage>
        <taxon>Archaea</taxon>
        <taxon>Nitrososphaerota</taxon>
        <taxon>Nitrososphaeria</taxon>
        <taxon>Nitrosopumilales</taxon>
        <taxon>Nitrosopumilaceae</taxon>
        <taxon>Nitrosarchaeum</taxon>
    </lineage>
</organism>
<protein>
    <submittedName>
        <fullName evidence="1">Uncharacterized protein</fullName>
    </submittedName>
</protein>
<dbReference type="EMBL" id="AEGP01000040">
    <property type="protein sequence ID" value="EGG42050.1"/>
    <property type="molecule type" value="Genomic_DNA"/>
</dbReference>
<dbReference type="Proteomes" id="UP000004348">
    <property type="component" value="Chromosome"/>
</dbReference>
<comment type="caution">
    <text evidence="1">The sequence shown here is derived from an EMBL/GenBank/DDBJ whole genome shotgun (WGS) entry which is preliminary data.</text>
</comment>
<dbReference type="AlphaFoldDB" id="F3KKP1"/>
<accession>F3KKP1</accession>
<dbReference type="HOGENOM" id="CLU_1773074_0_0_2"/>
<gene>
    <name evidence="1" type="ORF">Nlim_1065</name>
</gene>
<proteinExistence type="predicted"/>
<reference evidence="1" key="1">
    <citation type="journal article" date="2011" name="PLoS ONE">
        <title>Genome of a low-salinity ammonia-oxidizing archaeon determined by single-cell and metagenomic analysis.</title>
        <authorList>
            <person name="Blainey P.C."/>
            <person name="Mosier A.C."/>
            <person name="Potanina A."/>
            <person name="Francis C.A."/>
            <person name="Quake S.R."/>
        </authorList>
    </citation>
    <scope>NUCLEOTIDE SEQUENCE [LARGE SCALE GENOMIC DNA]</scope>
    <source>
        <strain evidence="1">SFB1</strain>
    </source>
</reference>
<name>F3KKP1_9ARCH</name>
<evidence type="ECO:0000313" key="1">
    <source>
        <dbReference type="EMBL" id="EGG42050.1"/>
    </source>
</evidence>